<dbReference type="PANTHER" id="PTHR20961">
    <property type="entry name" value="GLYCOSYLTRANSFERASE"/>
    <property type="match status" value="1"/>
</dbReference>
<keyword evidence="1" id="KW-0328">Glycosyltransferase</keyword>
<evidence type="ECO:0000256" key="2">
    <source>
        <dbReference type="ARBA" id="ARBA00022679"/>
    </source>
</evidence>
<evidence type="ECO:0000256" key="3">
    <source>
        <dbReference type="ARBA" id="ARBA00023180"/>
    </source>
</evidence>
<dbReference type="InterPro" id="IPR049625">
    <property type="entry name" value="Glyco_transf_61_cat"/>
</dbReference>
<dbReference type="OrthoDB" id="529273at2759"/>
<evidence type="ECO:0000256" key="5">
    <source>
        <dbReference type="SAM" id="Phobius"/>
    </source>
</evidence>
<keyword evidence="5" id="KW-0812">Transmembrane</keyword>
<name>A0A8T2U1M7_CERRI</name>
<dbReference type="AlphaFoldDB" id="A0A8T2U1M7"/>
<keyword evidence="5" id="KW-0472">Membrane</keyword>
<feature type="domain" description="Glycosyltransferase 61 catalytic" evidence="6">
    <location>
        <begin position="360"/>
        <end position="444"/>
    </location>
</feature>
<dbReference type="InterPro" id="IPR007657">
    <property type="entry name" value="Glycosyltransferase_61"/>
</dbReference>
<keyword evidence="2" id="KW-0808">Transferase</keyword>
<dbReference type="EMBL" id="CM035414">
    <property type="protein sequence ID" value="KAH7429627.1"/>
    <property type="molecule type" value="Genomic_DNA"/>
</dbReference>
<protein>
    <recommendedName>
        <fullName evidence="6">Glycosyltransferase 61 catalytic domain-containing protein</fullName>
    </recommendedName>
</protein>
<dbReference type="Proteomes" id="UP000825935">
    <property type="component" value="Chromosome 9"/>
</dbReference>
<feature type="compositionally biased region" description="Basic residues" evidence="4">
    <location>
        <begin position="208"/>
        <end position="219"/>
    </location>
</feature>
<dbReference type="Pfam" id="PF04577">
    <property type="entry name" value="Glyco_transf_61"/>
    <property type="match status" value="1"/>
</dbReference>
<evidence type="ECO:0000313" key="8">
    <source>
        <dbReference type="Proteomes" id="UP000825935"/>
    </source>
</evidence>
<reference evidence="7" key="1">
    <citation type="submission" date="2021-08" db="EMBL/GenBank/DDBJ databases">
        <title>WGS assembly of Ceratopteris richardii.</title>
        <authorList>
            <person name="Marchant D.B."/>
            <person name="Chen G."/>
            <person name="Jenkins J."/>
            <person name="Shu S."/>
            <person name="Leebens-Mack J."/>
            <person name="Grimwood J."/>
            <person name="Schmutz J."/>
            <person name="Soltis P."/>
            <person name="Soltis D."/>
            <person name="Chen Z.-H."/>
        </authorList>
    </citation>
    <scope>NUCLEOTIDE SEQUENCE</scope>
    <source>
        <strain evidence="7">Whitten #5841</strain>
        <tissue evidence="7">Leaf</tissue>
    </source>
</reference>
<comment type="caution">
    <text evidence="7">The sequence shown here is derived from an EMBL/GenBank/DDBJ whole genome shotgun (WGS) entry which is preliminary data.</text>
</comment>
<evidence type="ECO:0000313" key="7">
    <source>
        <dbReference type="EMBL" id="KAH7429627.1"/>
    </source>
</evidence>
<dbReference type="GO" id="GO:0005794">
    <property type="term" value="C:Golgi apparatus"/>
    <property type="evidence" value="ECO:0007669"/>
    <property type="project" value="UniProtKB-ARBA"/>
</dbReference>
<feature type="region of interest" description="Disordered" evidence="4">
    <location>
        <begin position="189"/>
        <end position="222"/>
    </location>
</feature>
<sequence length="543" mass="60699">MTSKAHLRQLDLFFTKYIALNLRPSSHRILVIFVCLLIFMICFSLQLAYRVMPSCNLLSPEITFTGRRLQTASLKLVQIRSVPKRLIEEARSWDDDLQCDRSNNRTDVCVARGNVLVVGGGGGLGRDYEVFVFADGGPERQERVKPYTRKWESSVMSTIDEVKIRKLVANGSGTGNKVVRSELSSRADNRGYGFDHGPLLSDGSRSTGNKRKNKKRGQSKKSLSICDIRHEVPAIIFSTGGYTGNVYHEFNDGLIPLFLTAQQYSPPQGQVVLVILEYHPWWMTKYSEVISQITNYTVIDLARDARRHCFPEVTVGLRIHGELSIDSHLADDGATMEGFQRLLSTAYGWRSRAEIEQRDGAVSNPVTQPKLLILSRNGSRILLNQDDVVSLAADIGFSVQVMSPTPMTEMADIYASVNTCDLMMGVHGAAMTHLLFLRPGKTLIQVVPLGTDWAAEAYYGEPARKLGLHYVQYKVSPQESSLSELYDSHDPVLMDPASVNRRGWRETKRVYLDGQNVTISLTRMAVILRAAYARACTDVRVDG</sequence>
<accession>A0A8T2U1M7</accession>
<evidence type="ECO:0000256" key="1">
    <source>
        <dbReference type="ARBA" id="ARBA00022676"/>
    </source>
</evidence>
<evidence type="ECO:0000256" key="4">
    <source>
        <dbReference type="SAM" id="MobiDB-lite"/>
    </source>
</evidence>
<evidence type="ECO:0000259" key="6">
    <source>
        <dbReference type="Pfam" id="PF04577"/>
    </source>
</evidence>
<gene>
    <name evidence="7" type="ORF">KP509_09G059300</name>
</gene>
<keyword evidence="5" id="KW-1133">Transmembrane helix</keyword>
<dbReference type="PANTHER" id="PTHR20961:SF124">
    <property type="entry name" value="GLYCOSYLTRANSFERASE"/>
    <property type="match status" value="1"/>
</dbReference>
<keyword evidence="3" id="KW-0325">Glycoprotein</keyword>
<dbReference type="OMA" id="MYYYQDY"/>
<feature type="transmembrane region" description="Helical" evidence="5">
    <location>
        <begin position="29"/>
        <end position="49"/>
    </location>
</feature>
<keyword evidence="8" id="KW-1185">Reference proteome</keyword>
<proteinExistence type="predicted"/>
<dbReference type="GO" id="GO:0016763">
    <property type="term" value="F:pentosyltransferase activity"/>
    <property type="evidence" value="ECO:0007669"/>
    <property type="project" value="UniProtKB-ARBA"/>
</dbReference>
<organism evidence="7 8">
    <name type="scientific">Ceratopteris richardii</name>
    <name type="common">Triangle waterfern</name>
    <dbReference type="NCBI Taxonomy" id="49495"/>
    <lineage>
        <taxon>Eukaryota</taxon>
        <taxon>Viridiplantae</taxon>
        <taxon>Streptophyta</taxon>
        <taxon>Embryophyta</taxon>
        <taxon>Tracheophyta</taxon>
        <taxon>Polypodiopsida</taxon>
        <taxon>Polypodiidae</taxon>
        <taxon>Polypodiales</taxon>
        <taxon>Pteridineae</taxon>
        <taxon>Pteridaceae</taxon>
        <taxon>Parkerioideae</taxon>
        <taxon>Ceratopteris</taxon>
    </lineage>
</organism>